<sequence>MQPPAPSPLRGVPSPLRATIADVAREAGVHASTVSRALNPATRGMVTEAVAQRVTEVADRLGWRPSAVAAGLRTRKSRTIGILVPDLINPIFPPILHAVETVLATQGYVTLVANTDNDAARESLLIERMATHLVDGLILASAAAGTDALSLCARFGIPAVLINRRMPEGAGCAAVSAVTNDDIHGIGLAVDHLVALGHRRIAHLAGPQGVSTARDRRTGFLDRMRHHGLEPAEITTAAAYTREAGRAAMAALLQGPAGTGPSGNEPGCTAVAVANDMLCLGVYDAMEAAGRRVAADISVTGFNDMPFVDRIHPALTTIRIQHDAMGRQAACILLAEMAEPGLARQSIRLVPELVVRASTAPPAKAP</sequence>
<dbReference type="Gene3D" id="3.40.50.2300">
    <property type="match status" value="2"/>
</dbReference>
<dbReference type="PANTHER" id="PTHR30146:SF109">
    <property type="entry name" value="HTH-TYPE TRANSCRIPTIONAL REGULATOR GALS"/>
    <property type="match status" value="1"/>
</dbReference>
<dbReference type="CDD" id="cd06267">
    <property type="entry name" value="PBP1_LacI_sugar_binding-like"/>
    <property type="match status" value="1"/>
</dbReference>
<keyword evidence="3" id="KW-0804">Transcription</keyword>
<evidence type="ECO:0000259" key="4">
    <source>
        <dbReference type="PROSITE" id="PS50932"/>
    </source>
</evidence>
<dbReference type="InterPro" id="IPR010982">
    <property type="entry name" value="Lambda_DNA-bd_dom_sf"/>
</dbReference>
<name>A0ABX1EX65_9PROT</name>
<comment type="caution">
    <text evidence="5">The sequence shown here is derived from an EMBL/GenBank/DDBJ whole genome shotgun (WGS) entry which is preliminary data.</text>
</comment>
<dbReference type="CDD" id="cd01392">
    <property type="entry name" value="HTH_LacI"/>
    <property type="match status" value="1"/>
</dbReference>
<dbReference type="EMBL" id="JAAVTX010000002">
    <property type="protein sequence ID" value="NKE44665.1"/>
    <property type="molecule type" value="Genomic_DNA"/>
</dbReference>
<dbReference type="InterPro" id="IPR028082">
    <property type="entry name" value="Peripla_BP_I"/>
</dbReference>
<dbReference type="PRINTS" id="PR00036">
    <property type="entry name" value="HTHLACI"/>
</dbReference>
<organism evidence="5 6">
    <name type="scientific">Falsiroseomonas frigidaquae</name>
    <dbReference type="NCBI Taxonomy" id="487318"/>
    <lineage>
        <taxon>Bacteria</taxon>
        <taxon>Pseudomonadati</taxon>
        <taxon>Pseudomonadota</taxon>
        <taxon>Alphaproteobacteria</taxon>
        <taxon>Acetobacterales</taxon>
        <taxon>Roseomonadaceae</taxon>
        <taxon>Falsiroseomonas</taxon>
    </lineage>
</organism>
<dbReference type="InterPro" id="IPR000843">
    <property type="entry name" value="HTH_LacI"/>
</dbReference>
<dbReference type="InterPro" id="IPR046335">
    <property type="entry name" value="LacI/GalR-like_sensor"/>
</dbReference>
<dbReference type="PROSITE" id="PS50932">
    <property type="entry name" value="HTH_LACI_2"/>
    <property type="match status" value="1"/>
</dbReference>
<dbReference type="SUPFAM" id="SSF53822">
    <property type="entry name" value="Periplasmic binding protein-like I"/>
    <property type="match status" value="1"/>
</dbReference>
<evidence type="ECO:0000256" key="2">
    <source>
        <dbReference type="ARBA" id="ARBA00023125"/>
    </source>
</evidence>
<dbReference type="SUPFAM" id="SSF47413">
    <property type="entry name" value="lambda repressor-like DNA-binding domains"/>
    <property type="match status" value="1"/>
</dbReference>
<keyword evidence="6" id="KW-1185">Reference proteome</keyword>
<evidence type="ECO:0000256" key="3">
    <source>
        <dbReference type="ARBA" id="ARBA00023163"/>
    </source>
</evidence>
<keyword evidence="2" id="KW-0238">DNA-binding</keyword>
<dbReference type="PANTHER" id="PTHR30146">
    <property type="entry name" value="LACI-RELATED TRANSCRIPTIONAL REPRESSOR"/>
    <property type="match status" value="1"/>
</dbReference>
<protein>
    <submittedName>
        <fullName evidence="5">LacI family transcriptional regulator</fullName>
    </submittedName>
</protein>
<dbReference type="RefSeq" id="WP_168048857.1">
    <property type="nucleotide sequence ID" value="NZ_JAATJR010000002.1"/>
</dbReference>
<keyword evidence="1" id="KW-0805">Transcription regulation</keyword>
<gene>
    <name evidence="5" type="ORF">HB662_07745</name>
</gene>
<dbReference type="Proteomes" id="UP000765160">
    <property type="component" value="Unassembled WGS sequence"/>
</dbReference>
<evidence type="ECO:0000313" key="6">
    <source>
        <dbReference type="Proteomes" id="UP000765160"/>
    </source>
</evidence>
<reference evidence="5 6" key="1">
    <citation type="submission" date="2020-03" db="EMBL/GenBank/DDBJ databases">
        <title>Roseomonas selenitidurans sp. nov. isolated from soil.</title>
        <authorList>
            <person name="Liu H."/>
        </authorList>
    </citation>
    <scope>NUCLEOTIDE SEQUENCE [LARGE SCALE GENOMIC DNA]</scope>
    <source>
        <strain evidence="5 6">JCM 15073</strain>
    </source>
</reference>
<proteinExistence type="predicted"/>
<dbReference type="Gene3D" id="1.10.260.40">
    <property type="entry name" value="lambda repressor-like DNA-binding domains"/>
    <property type="match status" value="1"/>
</dbReference>
<dbReference type="SMART" id="SM00354">
    <property type="entry name" value="HTH_LACI"/>
    <property type="match status" value="1"/>
</dbReference>
<dbReference type="Pfam" id="PF13377">
    <property type="entry name" value="Peripla_BP_3"/>
    <property type="match status" value="1"/>
</dbReference>
<accession>A0ABX1EX65</accession>
<dbReference type="Pfam" id="PF00356">
    <property type="entry name" value="LacI"/>
    <property type="match status" value="1"/>
</dbReference>
<evidence type="ECO:0000256" key="1">
    <source>
        <dbReference type="ARBA" id="ARBA00023015"/>
    </source>
</evidence>
<evidence type="ECO:0000313" key="5">
    <source>
        <dbReference type="EMBL" id="NKE44665.1"/>
    </source>
</evidence>
<feature type="domain" description="HTH lacI-type" evidence="4">
    <location>
        <begin position="18"/>
        <end position="74"/>
    </location>
</feature>